<feature type="transmembrane region" description="Helical" evidence="1">
    <location>
        <begin position="206"/>
        <end position="226"/>
    </location>
</feature>
<gene>
    <name evidence="2" type="ORF">DFJ66_7470</name>
</gene>
<dbReference type="AlphaFoldDB" id="A0A495XR45"/>
<reference evidence="2 3" key="1">
    <citation type="submission" date="2018-10" db="EMBL/GenBank/DDBJ databases">
        <title>Sequencing the genomes of 1000 actinobacteria strains.</title>
        <authorList>
            <person name="Klenk H.-P."/>
        </authorList>
    </citation>
    <scope>NUCLEOTIDE SEQUENCE [LARGE SCALE GENOMIC DNA]</scope>
    <source>
        <strain evidence="2 3">DSM 43911</strain>
    </source>
</reference>
<keyword evidence="1" id="KW-1133">Transmembrane helix</keyword>
<keyword evidence="3" id="KW-1185">Reference proteome</keyword>
<name>A0A495XR45_9PSEU</name>
<feature type="transmembrane region" description="Helical" evidence="1">
    <location>
        <begin position="238"/>
        <end position="261"/>
    </location>
</feature>
<evidence type="ECO:0000313" key="2">
    <source>
        <dbReference type="EMBL" id="RKT74128.1"/>
    </source>
</evidence>
<keyword evidence="1" id="KW-0812">Transmembrane</keyword>
<feature type="transmembrane region" description="Helical" evidence="1">
    <location>
        <begin position="178"/>
        <end position="200"/>
    </location>
</feature>
<proteinExistence type="predicted"/>
<organism evidence="2 3">
    <name type="scientific">Saccharothrix variisporea</name>
    <dbReference type="NCBI Taxonomy" id="543527"/>
    <lineage>
        <taxon>Bacteria</taxon>
        <taxon>Bacillati</taxon>
        <taxon>Actinomycetota</taxon>
        <taxon>Actinomycetes</taxon>
        <taxon>Pseudonocardiales</taxon>
        <taxon>Pseudonocardiaceae</taxon>
        <taxon>Saccharothrix</taxon>
    </lineage>
</organism>
<evidence type="ECO:0000256" key="1">
    <source>
        <dbReference type="SAM" id="Phobius"/>
    </source>
</evidence>
<keyword evidence="1" id="KW-0472">Membrane</keyword>
<dbReference type="EMBL" id="RBXR01000001">
    <property type="protein sequence ID" value="RKT74128.1"/>
    <property type="molecule type" value="Genomic_DNA"/>
</dbReference>
<protein>
    <submittedName>
        <fullName evidence="2">Uncharacterized protein</fullName>
    </submittedName>
</protein>
<feature type="transmembrane region" description="Helical" evidence="1">
    <location>
        <begin position="144"/>
        <end position="166"/>
    </location>
</feature>
<comment type="caution">
    <text evidence="2">The sequence shown here is derived from an EMBL/GenBank/DDBJ whole genome shotgun (WGS) entry which is preliminary data.</text>
</comment>
<dbReference type="Proteomes" id="UP000272729">
    <property type="component" value="Unassembled WGS sequence"/>
</dbReference>
<evidence type="ECO:0000313" key="3">
    <source>
        <dbReference type="Proteomes" id="UP000272729"/>
    </source>
</evidence>
<sequence length="267" mass="28604">MDVRDVRTSPGPLRFVPLAVPGFMLLVALLIAPVAPGKATDGLYRIDADQFSVYHNHISCTKRLSSATCTVSVDGKPLIVTLDTDPRTLVCEATFDGERVGCARTFDYGPGSHRVSVTGVSVPDAVAADLRDRFPWWGTLFDRYWVQAGLLFIGVLGPAAAVASFLWAGRPRDADGRLLVAVPVAGVVGWALSGFALMPWERFLEFGPSLLLVPVVLVMTGWAVVVGRPVTGRVEWRVALALTAFACTVFSSVPVVLWISLAAGIPD</sequence>
<feature type="transmembrane region" description="Helical" evidence="1">
    <location>
        <begin position="12"/>
        <end position="35"/>
    </location>
</feature>
<accession>A0A495XR45</accession>